<reference evidence="2 3" key="1">
    <citation type="submission" date="2017-06" db="EMBL/GenBank/DDBJ databases">
        <authorList>
            <person name="Kim H.J."/>
            <person name="Triplett B.A."/>
        </authorList>
    </citation>
    <scope>NUCLEOTIDE SEQUENCE [LARGE SCALE GENOMIC DNA]</scope>
    <source>
        <strain evidence="2 3">U15</strain>
    </source>
</reference>
<dbReference type="EMBL" id="FZOT01000011">
    <property type="protein sequence ID" value="SNS99015.1"/>
    <property type="molecule type" value="Genomic_DNA"/>
</dbReference>
<evidence type="ECO:0000313" key="2">
    <source>
        <dbReference type="EMBL" id="SNS99015.1"/>
    </source>
</evidence>
<proteinExistence type="predicted"/>
<organism evidence="2 3">
    <name type="scientific">Noviherbaspirillum humi</name>
    <dbReference type="NCBI Taxonomy" id="1688639"/>
    <lineage>
        <taxon>Bacteria</taxon>
        <taxon>Pseudomonadati</taxon>
        <taxon>Pseudomonadota</taxon>
        <taxon>Betaproteobacteria</taxon>
        <taxon>Burkholderiales</taxon>
        <taxon>Oxalobacteraceae</taxon>
        <taxon>Noviherbaspirillum</taxon>
    </lineage>
</organism>
<gene>
    <name evidence="2" type="ORF">SAMN06265795_11147</name>
</gene>
<dbReference type="InterPro" id="IPR011051">
    <property type="entry name" value="RmlC_Cupin_sf"/>
</dbReference>
<dbReference type="SUPFAM" id="SSF51182">
    <property type="entry name" value="RmlC-like cupins"/>
    <property type="match status" value="1"/>
</dbReference>
<keyword evidence="3" id="KW-1185">Reference proteome</keyword>
<accession>A0A239IZR2</accession>
<sequence length="118" mass="12136">MSAYAHPCKRTPAVEDAARPASDAAGRQVELAADASLCLRQPLGLTLQVLEGVLWVSQDGDIRDLVLAAGDSLRVERNAPLIVSPLGKATARLVLRQAGSQAHAAQSAQAAQASAATA</sequence>
<protein>
    <recommendedName>
        <fullName evidence="4">DUF2917 domain-containing protein</fullName>
    </recommendedName>
</protein>
<dbReference type="AlphaFoldDB" id="A0A239IZR2"/>
<dbReference type="Proteomes" id="UP000198284">
    <property type="component" value="Unassembled WGS sequence"/>
</dbReference>
<dbReference type="InterPro" id="IPR021317">
    <property type="entry name" value="DUF2917"/>
</dbReference>
<feature type="region of interest" description="Disordered" evidence="1">
    <location>
        <begin position="1"/>
        <end position="22"/>
    </location>
</feature>
<name>A0A239IZR2_9BURK</name>
<evidence type="ECO:0008006" key="4">
    <source>
        <dbReference type="Google" id="ProtNLM"/>
    </source>
</evidence>
<evidence type="ECO:0000256" key="1">
    <source>
        <dbReference type="SAM" id="MobiDB-lite"/>
    </source>
</evidence>
<evidence type="ECO:0000313" key="3">
    <source>
        <dbReference type="Proteomes" id="UP000198284"/>
    </source>
</evidence>
<dbReference type="Pfam" id="PF11142">
    <property type="entry name" value="DUF2917"/>
    <property type="match status" value="1"/>
</dbReference>
<dbReference type="RefSeq" id="WP_176442507.1">
    <property type="nucleotide sequence ID" value="NZ_FZOT01000011.1"/>
</dbReference>